<dbReference type="InterPro" id="IPR052187">
    <property type="entry name" value="MFSD1"/>
</dbReference>
<keyword evidence="5 8" id="KW-1133">Transmembrane helix</keyword>
<feature type="transmembrane region" description="Helical" evidence="8">
    <location>
        <begin position="75"/>
        <end position="94"/>
    </location>
</feature>
<evidence type="ECO:0000256" key="3">
    <source>
        <dbReference type="ARBA" id="ARBA00022448"/>
    </source>
</evidence>
<evidence type="ECO:0000256" key="8">
    <source>
        <dbReference type="SAM" id="Phobius"/>
    </source>
</evidence>
<dbReference type="OMA" id="MKMANIA"/>
<dbReference type="Gene3D" id="1.20.1250.20">
    <property type="entry name" value="MFS general substrate transporter like domains"/>
    <property type="match status" value="1"/>
</dbReference>
<dbReference type="EMBL" id="JWZT01002217">
    <property type="protein sequence ID" value="KII70010.1"/>
    <property type="molecule type" value="Genomic_DNA"/>
</dbReference>
<dbReference type="GO" id="GO:0005765">
    <property type="term" value="C:lysosomal membrane"/>
    <property type="evidence" value="ECO:0007669"/>
    <property type="project" value="UniProtKB-SubCell"/>
</dbReference>
<dbReference type="PANTHER" id="PTHR23512:SF3">
    <property type="entry name" value="MAJOR FACILITATOR SUPERFAMILY DOMAIN-CONTAINING PROTEIN 1"/>
    <property type="match status" value="1"/>
</dbReference>
<keyword evidence="7" id="KW-0458">Lysosome</keyword>
<feature type="transmembrane region" description="Helical" evidence="8">
    <location>
        <begin position="114"/>
        <end position="134"/>
    </location>
</feature>
<keyword evidence="10" id="KW-1185">Reference proteome</keyword>
<protein>
    <submittedName>
        <fullName evidence="9">Major facilitator superfamily domain-containing protein 1</fullName>
    </submittedName>
</protein>
<name>A0A0C2N0X7_THEKT</name>
<dbReference type="Proteomes" id="UP000031668">
    <property type="component" value="Unassembled WGS sequence"/>
</dbReference>
<keyword evidence="3" id="KW-0813">Transport</keyword>
<evidence type="ECO:0000313" key="10">
    <source>
        <dbReference type="Proteomes" id="UP000031668"/>
    </source>
</evidence>
<evidence type="ECO:0000256" key="6">
    <source>
        <dbReference type="ARBA" id="ARBA00023136"/>
    </source>
</evidence>
<dbReference type="AlphaFoldDB" id="A0A0C2N0X7"/>
<sequence length="286" mass="32255">MYVQFLKKFHTLAPLDVAALVIGISIIICLVSHLLSCVMQIFDKRRSPLDTLIHSSEENSSSSVSFRSFGEFSSTFWLSCLFCFLFSIPFSSYYSISPLYYELKYGYDPTSANAVISFGPIFAIFFVLINGFIIGKTGCEIFWYSLGTVICLVAHSIFSLTFAVPYVIVVLRSYGVSMINCGLWPSIRYVTPSSSISLGYGILSSIQNFGLTVSPFIIAYILDNFGYFWLEISLMISFTITLVCCFVLFFVDLYKTNGILSMTIKQKIEHFTRPKLFLAEDIDIIN</sequence>
<feature type="transmembrane region" description="Helical" evidence="8">
    <location>
        <begin position="141"/>
        <end position="158"/>
    </location>
</feature>
<dbReference type="PANTHER" id="PTHR23512">
    <property type="entry name" value="MAJOR FACILITATOR SUPERFAMILY DOMAIN-CONTAINING PROTEIN 1"/>
    <property type="match status" value="1"/>
</dbReference>
<evidence type="ECO:0000256" key="7">
    <source>
        <dbReference type="ARBA" id="ARBA00023228"/>
    </source>
</evidence>
<evidence type="ECO:0000256" key="2">
    <source>
        <dbReference type="ARBA" id="ARBA00008335"/>
    </source>
</evidence>
<accession>A0A0C2N0X7</accession>
<gene>
    <name evidence="9" type="ORF">RF11_02319</name>
</gene>
<evidence type="ECO:0000313" key="9">
    <source>
        <dbReference type="EMBL" id="KII70010.1"/>
    </source>
</evidence>
<dbReference type="InterPro" id="IPR036259">
    <property type="entry name" value="MFS_trans_sf"/>
</dbReference>
<feature type="transmembrane region" description="Helical" evidence="8">
    <location>
        <begin position="198"/>
        <end position="222"/>
    </location>
</feature>
<feature type="transmembrane region" description="Helical" evidence="8">
    <location>
        <begin position="164"/>
        <end position="186"/>
    </location>
</feature>
<evidence type="ECO:0000256" key="1">
    <source>
        <dbReference type="ARBA" id="ARBA00004155"/>
    </source>
</evidence>
<evidence type="ECO:0000256" key="4">
    <source>
        <dbReference type="ARBA" id="ARBA00022692"/>
    </source>
</evidence>
<comment type="caution">
    <text evidence="9">The sequence shown here is derived from an EMBL/GenBank/DDBJ whole genome shotgun (WGS) entry which is preliminary data.</text>
</comment>
<proteinExistence type="inferred from homology"/>
<dbReference type="SUPFAM" id="SSF103473">
    <property type="entry name" value="MFS general substrate transporter"/>
    <property type="match status" value="1"/>
</dbReference>
<reference evidence="9 10" key="1">
    <citation type="journal article" date="2014" name="Genome Biol. Evol.">
        <title>The genome of the myxosporean Thelohanellus kitauei shows adaptations to nutrient acquisition within its fish host.</title>
        <authorList>
            <person name="Yang Y."/>
            <person name="Xiong J."/>
            <person name="Zhou Z."/>
            <person name="Huo F."/>
            <person name="Miao W."/>
            <person name="Ran C."/>
            <person name="Liu Y."/>
            <person name="Zhang J."/>
            <person name="Feng J."/>
            <person name="Wang M."/>
            <person name="Wang M."/>
            <person name="Wang L."/>
            <person name="Yao B."/>
        </authorList>
    </citation>
    <scope>NUCLEOTIDE SEQUENCE [LARGE SCALE GENOMIC DNA]</scope>
    <source>
        <strain evidence="9">Wuqing</strain>
    </source>
</reference>
<organism evidence="9 10">
    <name type="scientific">Thelohanellus kitauei</name>
    <name type="common">Myxosporean</name>
    <dbReference type="NCBI Taxonomy" id="669202"/>
    <lineage>
        <taxon>Eukaryota</taxon>
        <taxon>Metazoa</taxon>
        <taxon>Cnidaria</taxon>
        <taxon>Myxozoa</taxon>
        <taxon>Myxosporea</taxon>
        <taxon>Bivalvulida</taxon>
        <taxon>Platysporina</taxon>
        <taxon>Myxobolidae</taxon>
        <taxon>Thelohanellus</taxon>
    </lineage>
</organism>
<keyword evidence="4 8" id="KW-0812">Transmembrane</keyword>
<comment type="subcellular location">
    <subcellularLocation>
        <location evidence="1">Lysosome membrane</location>
        <topology evidence="1">Multi-pass membrane protein</topology>
    </subcellularLocation>
</comment>
<dbReference type="OrthoDB" id="424834at2759"/>
<evidence type="ECO:0000256" key="5">
    <source>
        <dbReference type="ARBA" id="ARBA00022989"/>
    </source>
</evidence>
<comment type="similarity">
    <text evidence="2">Belongs to the major facilitator superfamily.</text>
</comment>
<feature type="transmembrane region" description="Helical" evidence="8">
    <location>
        <begin position="20"/>
        <end position="42"/>
    </location>
</feature>
<feature type="transmembrane region" description="Helical" evidence="8">
    <location>
        <begin position="228"/>
        <end position="251"/>
    </location>
</feature>
<keyword evidence="6 8" id="KW-0472">Membrane</keyword>